<dbReference type="PANTHER" id="PTHR15180">
    <property type="entry name" value="GENERAL TRANSCRIPTION FACTOR 3C POLYPEPTIDE 1"/>
    <property type="match status" value="1"/>
</dbReference>
<dbReference type="InterPro" id="IPR044210">
    <property type="entry name" value="Tfc3-like"/>
</dbReference>
<proteinExistence type="predicted"/>
<dbReference type="InterPro" id="IPR056428">
    <property type="entry name" value="WH_GTF3C1"/>
</dbReference>
<evidence type="ECO:0000259" key="1">
    <source>
        <dbReference type="Pfam" id="PF23704"/>
    </source>
</evidence>
<feature type="domain" description="General transcription factor 3C polypeptide 1 winged-helix" evidence="1">
    <location>
        <begin position="6"/>
        <end position="61"/>
    </location>
</feature>
<dbReference type="EMBL" id="JTDE01003635">
    <property type="protein sequence ID" value="KAF7255826.1"/>
    <property type="molecule type" value="Genomic_DNA"/>
</dbReference>
<name>A0A8S9YR06_9TREM</name>
<organism evidence="2 3">
    <name type="scientific">Paragonimus skrjabini miyazakii</name>
    <dbReference type="NCBI Taxonomy" id="59628"/>
    <lineage>
        <taxon>Eukaryota</taxon>
        <taxon>Metazoa</taxon>
        <taxon>Spiralia</taxon>
        <taxon>Lophotrochozoa</taxon>
        <taxon>Platyhelminthes</taxon>
        <taxon>Trematoda</taxon>
        <taxon>Digenea</taxon>
        <taxon>Plagiorchiida</taxon>
        <taxon>Troglotremata</taxon>
        <taxon>Troglotrematidae</taxon>
        <taxon>Paragonimus</taxon>
    </lineage>
</organism>
<protein>
    <recommendedName>
        <fullName evidence="1">General transcription factor 3C polypeptide 1 winged-helix domain-containing protein</fullName>
    </recommendedName>
</protein>
<evidence type="ECO:0000313" key="2">
    <source>
        <dbReference type="EMBL" id="KAF7255826.1"/>
    </source>
</evidence>
<evidence type="ECO:0000313" key="3">
    <source>
        <dbReference type="Proteomes" id="UP000822476"/>
    </source>
</evidence>
<reference evidence="2" key="1">
    <citation type="submission" date="2019-07" db="EMBL/GenBank/DDBJ databases">
        <title>Annotation for the trematode Paragonimus miyazaki's.</title>
        <authorList>
            <person name="Choi Y.-J."/>
        </authorList>
    </citation>
    <scope>NUCLEOTIDE SEQUENCE</scope>
    <source>
        <strain evidence="2">Japan</strain>
    </source>
</reference>
<sequence>MHFAGALLQEIAAEGLEGVTLENLWKYLANEDSKFSLGIDQHTKHFIWKTIISMKCLQFYVNPLPDGYTGPFDRRLWLVDNDSGLFYEVPIGFQPRKFHSTEDPLEVGSCPFYTQRVDVTDEVRSSNRFHDLENVISKWGDRLVIVASQKERQKLLLGDRCHPGDLSVGSYMILEAIAR</sequence>
<dbReference type="GO" id="GO:0003677">
    <property type="term" value="F:DNA binding"/>
    <property type="evidence" value="ECO:0007669"/>
    <property type="project" value="InterPro"/>
</dbReference>
<dbReference type="PANTHER" id="PTHR15180:SF1">
    <property type="entry name" value="GENERAL TRANSCRIPTION FACTOR 3C POLYPEPTIDE 1"/>
    <property type="match status" value="1"/>
</dbReference>
<dbReference type="AlphaFoldDB" id="A0A8S9YR06"/>
<dbReference type="GO" id="GO:0042791">
    <property type="term" value="P:5S class rRNA transcription by RNA polymerase III"/>
    <property type="evidence" value="ECO:0007669"/>
    <property type="project" value="TreeGrafter"/>
</dbReference>
<accession>A0A8S9YR06</accession>
<keyword evidence="3" id="KW-1185">Reference proteome</keyword>
<gene>
    <name evidence="2" type="ORF">EG68_12136</name>
</gene>
<comment type="caution">
    <text evidence="2">The sequence shown here is derived from an EMBL/GenBank/DDBJ whole genome shotgun (WGS) entry which is preliminary data.</text>
</comment>
<dbReference type="Proteomes" id="UP000822476">
    <property type="component" value="Unassembled WGS sequence"/>
</dbReference>
<dbReference type="Pfam" id="PF23704">
    <property type="entry name" value="WHD_GTF3C1_N"/>
    <property type="match status" value="1"/>
</dbReference>
<dbReference type="OrthoDB" id="6262911at2759"/>
<dbReference type="GO" id="GO:0000127">
    <property type="term" value="C:transcription factor TFIIIC complex"/>
    <property type="evidence" value="ECO:0007669"/>
    <property type="project" value="InterPro"/>
</dbReference>
<dbReference type="GO" id="GO:0006384">
    <property type="term" value="P:transcription initiation at RNA polymerase III promoter"/>
    <property type="evidence" value="ECO:0007669"/>
    <property type="project" value="InterPro"/>
</dbReference>